<dbReference type="AlphaFoldDB" id="A0A7D5NBW1"/>
<feature type="compositionally biased region" description="Polar residues" evidence="1">
    <location>
        <begin position="279"/>
        <end position="306"/>
    </location>
</feature>
<dbReference type="SUPFAM" id="SSF53098">
    <property type="entry name" value="Ribonuclease H-like"/>
    <property type="match status" value="1"/>
</dbReference>
<dbReference type="PANTHER" id="PTHR46889">
    <property type="entry name" value="TRANSPOSASE INSF FOR INSERTION SEQUENCE IS3B-RELATED"/>
    <property type="match status" value="1"/>
</dbReference>
<dbReference type="Proteomes" id="UP000509684">
    <property type="component" value="Chromosome"/>
</dbReference>
<feature type="region of interest" description="Disordered" evidence="1">
    <location>
        <begin position="1"/>
        <end position="104"/>
    </location>
</feature>
<dbReference type="InterPro" id="IPR050900">
    <property type="entry name" value="Transposase_IS3/IS150/IS904"/>
</dbReference>
<dbReference type="InterPro" id="IPR012337">
    <property type="entry name" value="RNaseH-like_sf"/>
</dbReference>
<feature type="compositionally biased region" description="Basic and acidic residues" evidence="1">
    <location>
        <begin position="54"/>
        <end position="65"/>
    </location>
</feature>
<dbReference type="InterPro" id="IPR048020">
    <property type="entry name" value="Transpos_IS3"/>
</dbReference>
<name>A0A7D5NBW1_9PROT</name>
<dbReference type="EMBL" id="CP058708">
    <property type="protein sequence ID" value="QLH49388.1"/>
    <property type="molecule type" value="Genomic_DNA"/>
</dbReference>
<organism evidence="3 4">
    <name type="scientific">Candidatus Accumulibacter cognatus</name>
    <dbReference type="NCBI Taxonomy" id="2954383"/>
    <lineage>
        <taxon>Bacteria</taxon>
        <taxon>Pseudomonadati</taxon>
        <taxon>Pseudomonadota</taxon>
        <taxon>Betaproteobacteria</taxon>
        <taxon>Candidatus Accumulibacter</taxon>
    </lineage>
</organism>
<feature type="compositionally biased region" description="Basic residues" evidence="1">
    <location>
        <begin position="39"/>
        <end position="48"/>
    </location>
</feature>
<dbReference type="InterPro" id="IPR036397">
    <property type="entry name" value="RNaseH_sf"/>
</dbReference>
<gene>
    <name evidence="3" type="ORF">HWD57_06020</name>
</gene>
<evidence type="ECO:0000313" key="3">
    <source>
        <dbReference type="EMBL" id="QLH49388.1"/>
    </source>
</evidence>
<dbReference type="Pfam" id="PF00665">
    <property type="entry name" value="rve"/>
    <property type="match status" value="1"/>
</dbReference>
<evidence type="ECO:0000313" key="4">
    <source>
        <dbReference type="Proteomes" id="UP000509684"/>
    </source>
</evidence>
<feature type="domain" description="Integrase catalytic" evidence="2">
    <location>
        <begin position="95"/>
        <end position="258"/>
    </location>
</feature>
<proteinExistence type="predicted"/>
<feature type="compositionally biased region" description="Basic and acidic residues" evidence="1">
    <location>
        <begin position="72"/>
        <end position="90"/>
    </location>
</feature>
<dbReference type="GO" id="GO:0015074">
    <property type="term" value="P:DNA integration"/>
    <property type="evidence" value="ECO:0007669"/>
    <property type="project" value="InterPro"/>
</dbReference>
<evidence type="ECO:0000256" key="1">
    <source>
        <dbReference type="SAM" id="MobiDB-lite"/>
    </source>
</evidence>
<feature type="compositionally biased region" description="Gly residues" evidence="1">
    <location>
        <begin position="1"/>
        <end position="10"/>
    </location>
</feature>
<evidence type="ECO:0000259" key="2">
    <source>
        <dbReference type="PROSITE" id="PS50994"/>
    </source>
</evidence>
<dbReference type="KEGG" id="acog:HWD57_06020"/>
<dbReference type="Gene3D" id="3.30.420.10">
    <property type="entry name" value="Ribonuclease H-like superfamily/Ribonuclease H"/>
    <property type="match status" value="1"/>
</dbReference>
<sequence length="306" mass="33587">MTGPGSGVGGAAPATDGPAEGALIPAIPAELQGADGRPRKGREGRRRGFPASQERIERGRRENGLHARHPRRDQVTTDSRHARPVAENRWARQSIPTAPHPLGTSDIPSWWTEEGGRYPAIVLDWFHREVVGGSLKPRMTAELGTDALTMAGFRRRPAPGLRHHADRGSPYASPAFRDELKEYGMVCSMSRQGNGGDHAPTESGFNRFKHGRGHGVRPASPAAMKATRFEDIEVVYHRKRQPSSLGYLSPVQFMEQWLGRQNQEKQVAGTPPLGRRITEGSSTSCRRSSRLFATNSSRNSSLPEPQ</sequence>
<feature type="region of interest" description="Disordered" evidence="1">
    <location>
        <begin position="262"/>
        <end position="306"/>
    </location>
</feature>
<dbReference type="NCBIfam" id="NF033516">
    <property type="entry name" value="transpos_IS3"/>
    <property type="match status" value="1"/>
</dbReference>
<accession>A0A7D5NBW1</accession>
<dbReference type="PROSITE" id="PS50994">
    <property type="entry name" value="INTEGRASE"/>
    <property type="match status" value="1"/>
</dbReference>
<reference evidence="3 4" key="1">
    <citation type="journal article" date="2019" name="Microbiome">
        <title>Annotated bacterial chromosomes from frame-shift-corrected long-read metagenomic data.</title>
        <authorList>
            <person name="Arumugam K."/>
            <person name="Bagci C."/>
            <person name="Bessarab I."/>
            <person name="Beier S."/>
            <person name="Buchfink B."/>
            <person name="Gorska A."/>
            <person name="Qiu G."/>
            <person name="Huson D.H."/>
            <person name="Williams R.B.H."/>
        </authorList>
    </citation>
    <scope>NUCLEOTIDE SEQUENCE [LARGE SCALE GENOMIC DNA]</scope>
    <source>
        <strain evidence="3">SSA1</strain>
    </source>
</reference>
<dbReference type="InterPro" id="IPR001584">
    <property type="entry name" value="Integrase_cat-core"/>
</dbReference>
<dbReference type="PANTHER" id="PTHR46889:SF4">
    <property type="entry name" value="TRANSPOSASE INSO FOR INSERTION SEQUENCE ELEMENT IS911B-RELATED"/>
    <property type="match status" value="1"/>
</dbReference>
<dbReference type="GO" id="GO:0003676">
    <property type="term" value="F:nucleic acid binding"/>
    <property type="evidence" value="ECO:0007669"/>
    <property type="project" value="InterPro"/>
</dbReference>
<protein>
    <submittedName>
        <fullName evidence="3">IS3 family transposase</fullName>
    </submittedName>
</protein>